<dbReference type="InterPro" id="IPR001375">
    <property type="entry name" value="Peptidase_S9_cat"/>
</dbReference>
<dbReference type="GO" id="GO:0008239">
    <property type="term" value="F:dipeptidyl-peptidase activity"/>
    <property type="evidence" value="ECO:0007669"/>
    <property type="project" value="UniProtKB-EC"/>
</dbReference>
<dbReference type="InterPro" id="IPR002469">
    <property type="entry name" value="Peptidase_S9B_N"/>
</dbReference>
<dbReference type="SUPFAM" id="SSF53474">
    <property type="entry name" value="alpha/beta-Hydrolases"/>
    <property type="match status" value="1"/>
</dbReference>
<comment type="caution">
    <text evidence="3">The sequence shown here is derived from an EMBL/GenBank/DDBJ whole genome shotgun (WGS) entry which is preliminary data.</text>
</comment>
<dbReference type="SUPFAM" id="SSF82171">
    <property type="entry name" value="DPP6 N-terminal domain-like"/>
    <property type="match status" value="1"/>
</dbReference>
<dbReference type="Pfam" id="PF00930">
    <property type="entry name" value="DPPIV_N"/>
    <property type="match status" value="1"/>
</dbReference>
<dbReference type="GO" id="GO:0008236">
    <property type="term" value="F:serine-type peptidase activity"/>
    <property type="evidence" value="ECO:0007669"/>
    <property type="project" value="InterPro"/>
</dbReference>
<sequence>MDYPELAARTRRFSYGAPRMLTVANDGSRVLFLRSAGPEDPVDALWSLDVATATERLVADPALLLGAEPAAPLPAAERALRERQRVSAAGIGGYATDPAARVAVFTLGGRLFRADLAHGDVVEVATAGPVVDPRPDPTGQRLAYVTEAGGGSPRGQLRVIDPDGTDSLLAGEDSGVTWGLAEYVAAEEFDRFRGYWWAPDGRSILAARVDESRLPRWHLADPSDPTTAPTTVAYPRSGGPNAEVSLHLLDLDGGWVDVHWDRETYPYLVSVHWSEGGPLITVLRRLQQHGLVLAVDPRTGETQVHAELADPRWVEPVAGTPCHLSDGRVLVGGELAHDGYDARCLFADGTLLTPPSLYVRRVVGRLPGGNGAPDLLVEASNGEPSQQHLFRVRTAIGVAGADSQRLTADPGWHTAAVGGDVVVVGFASLDHPGTRWTVWQRDREVAAIRSLAATPPYAPRPMLVRVTDRRLPSAVLYPSSHVTGRRLPVLLDIYGGPGHQEVLALRSRWLERQWWADAGFAVVTVDNRGTPGVAPSFEKVVHRRLADVILLDQVDALAALADKHPDLDLRRVAIRGWSFGGWLAALATLRRPDLFRCAIVGAPVTDWMLYDTAYTERYLGLPVDGGEIYAHHSLVELAADPVRDPAEARPMLLVHGMADDNVVVAHTLRLSAALLAAGRPHSVLPLTGATHMAAGGTAERLLRLELDFLRQHLA</sequence>
<accession>A0A7W7SSB4</accession>
<name>A0A7W7SSB4_9ACTN</name>
<dbReference type="PANTHER" id="PTHR11731:SF193">
    <property type="entry name" value="DIPEPTIDYL PEPTIDASE 9"/>
    <property type="match status" value="1"/>
</dbReference>
<organism evidence="3 4">
    <name type="scientific">Micromonospora polyrhachis</name>
    <dbReference type="NCBI Taxonomy" id="1282883"/>
    <lineage>
        <taxon>Bacteria</taxon>
        <taxon>Bacillati</taxon>
        <taxon>Actinomycetota</taxon>
        <taxon>Actinomycetes</taxon>
        <taxon>Micromonosporales</taxon>
        <taxon>Micromonosporaceae</taxon>
        <taxon>Micromonospora</taxon>
    </lineage>
</organism>
<dbReference type="RefSeq" id="WP_184535878.1">
    <property type="nucleotide sequence ID" value="NZ_JACHJW010000001.1"/>
</dbReference>
<evidence type="ECO:0000259" key="2">
    <source>
        <dbReference type="Pfam" id="PF00930"/>
    </source>
</evidence>
<dbReference type="EC" id="3.4.14.5" evidence="3"/>
<protein>
    <submittedName>
        <fullName evidence="3">Dipeptidyl-peptidase-4</fullName>
        <ecNumber evidence="3">3.4.14.5</ecNumber>
    </submittedName>
</protein>
<dbReference type="Proteomes" id="UP000578819">
    <property type="component" value="Unassembled WGS sequence"/>
</dbReference>
<keyword evidence="4" id="KW-1185">Reference proteome</keyword>
<evidence type="ECO:0000313" key="4">
    <source>
        <dbReference type="Proteomes" id="UP000578819"/>
    </source>
</evidence>
<dbReference type="Gene3D" id="2.140.10.30">
    <property type="entry name" value="Dipeptidylpeptidase IV, N-terminal domain"/>
    <property type="match status" value="1"/>
</dbReference>
<dbReference type="Pfam" id="PF00326">
    <property type="entry name" value="Peptidase_S9"/>
    <property type="match status" value="1"/>
</dbReference>
<feature type="domain" description="Dipeptidylpeptidase IV N-terminal" evidence="2">
    <location>
        <begin position="114"/>
        <end position="415"/>
    </location>
</feature>
<feature type="domain" description="Peptidase S9 prolyl oligopeptidase catalytic" evidence="1">
    <location>
        <begin position="511"/>
        <end position="713"/>
    </location>
</feature>
<dbReference type="InterPro" id="IPR050278">
    <property type="entry name" value="Serine_Prot_S9B/DPPIV"/>
</dbReference>
<dbReference type="EMBL" id="JACHJW010000001">
    <property type="protein sequence ID" value="MBB4960053.1"/>
    <property type="molecule type" value="Genomic_DNA"/>
</dbReference>
<keyword evidence="3" id="KW-0378">Hydrolase</keyword>
<gene>
    <name evidence="3" type="ORF">FHR38_003786</name>
</gene>
<evidence type="ECO:0000259" key="1">
    <source>
        <dbReference type="Pfam" id="PF00326"/>
    </source>
</evidence>
<dbReference type="AlphaFoldDB" id="A0A7W7SSB4"/>
<dbReference type="PANTHER" id="PTHR11731">
    <property type="entry name" value="PROTEASE FAMILY S9B,C DIPEPTIDYL-PEPTIDASE IV-RELATED"/>
    <property type="match status" value="1"/>
</dbReference>
<dbReference type="InterPro" id="IPR029058">
    <property type="entry name" value="AB_hydrolase_fold"/>
</dbReference>
<dbReference type="Gene3D" id="3.40.50.1820">
    <property type="entry name" value="alpha/beta hydrolase"/>
    <property type="match status" value="1"/>
</dbReference>
<evidence type="ECO:0000313" key="3">
    <source>
        <dbReference type="EMBL" id="MBB4960053.1"/>
    </source>
</evidence>
<reference evidence="3 4" key="1">
    <citation type="submission" date="2020-08" db="EMBL/GenBank/DDBJ databases">
        <title>Sequencing the genomes of 1000 actinobacteria strains.</title>
        <authorList>
            <person name="Klenk H.-P."/>
        </authorList>
    </citation>
    <scope>NUCLEOTIDE SEQUENCE [LARGE SCALE GENOMIC DNA]</scope>
    <source>
        <strain evidence="3 4">DSM 45886</strain>
    </source>
</reference>
<dbReference type="GO" id="GO:0006508">
    <property type="term" value="P:proteolysis"/>
    <property type="evidence" value="ECO:0007669"/>
    <property type="project" value="InterPro"/>
</dbReference>
<proteinExistence type="predicted"/>